<feature type="region of interest" description="Disordered" evidence="1">
    <location>
        <begin position="1"/>
        <end position="45"/>
    </location>
</feature>
<evidence type="ECO:0000313" key="2">
    <source>
        <dbReference type="EMBL" id="KAK7431115.1"/>
    </source>
</evidence>
<evidence type="ECO:0000256" key="1">
    <source>
        <dbReference type="SAM" id="MobiDB-lite"/>
    </source>
</evidence>
<feature type="region of interest" description="Disordered" evidence="1">
    <location>
        <begin position="286"/>
        <end position="313"/>
    </location>
</feature>
<name>A0ABR1IBY6_9HYPO</name>
<reference evidence="2 3" key="1">
    <citation type="journal article" date="2025" name="Microbiol. Resour. Announc.">
        <title>Draft genome sequences for Neonectria magnoliae and Neonectria punicea, canker pathogens of Liriodendron tulipifera and Acer saccharum in West Virginia.</title>
        <authorList>
            <person name="Petronek H.M."/>
            <person name="Kasson M.T."/>
            <person name="Metheny A.M."/>
            <person name="Stauder C.M."/>
            <person name="Lovett B."/>
            <person name="Lynch S.C."/>
            <person name="Garnas J.R."/>
            <person name="Kasson L.R."/>
            <person name="Stajich J.E."/>
        </authorList>
    </citation>
    <scope>NUCLEOTIDE SEQUENCE [LARGE SCALE GENOMIC DNA]</scope>
    <source>
        <strain evidence="2 3">NRRL 64651</strain>
    </source>
</reference>
<accession>A0ABR1IBY6</accession>
<gene>
    <name evidence="2" type="ORF">QQZ08_002396</name>
</gene>
<feature type="compositionally biased region" description="Acidic residues" evidence="1">
    <location>
        <begin position="36"/>
        <end position="45"/>
    </location>
</feature>
<sequence>MSDSATAERDDEMAEVHRLENGMAEDIRQLENETGSADEDGVDFDNLEDEPYAEAVENDDPIARAGTHHTRESNIDSPLLLVEILRDKTLLTGGAAHRKAEAKMRSLYDSNDTSDIDSNDGSAISNRVNEGSCAVMRFSKWSGQSGKKEWSVDDAVTALQYEFGLEGFTFDEDNDAIETDPDLIKLYDATAAVVYDYFFPNGAPRGNMTKSEARFVRQVESNLKDAAMAYYVGNFAERRNHRTHYLALVPPHHQTLALRFVDSFGRISDSARGFLGTIGKGHLLDIAGRSGGTADREAQQTRQDPPRETPGQP</sequence>
<protein>
    <submittedName>
        <fullName evidence="2">Uncharacterized protein</fullName>
    </submittedName>
</protein>
<evidence type="ECO:0000313" key="3">
    <source>
        <dbReference type="Proteomes" id="UP001498421"/>
    </source>
</evidence>
<dbReference type="Proteomes" id="UP001498421">
    <property type="component" value="Unassembled WGS sequence"/>
</dbReference>
<feature type="compositionally biased region" description="Basic and acidic residues" evidence="1">
    <location>
        <begin position="294"/>
        <end position="307"/>
    </location>
</feature>
<proteinExistence type="predicted"/>
<organism evidence="2 3">
    <name type="scientific">Neonectria magnoliae</name>
    <dbReference type="NCBI Taxonomy" id="2732573"/>
    <lineage>
        <taxon>Eukaryota</taxon>
        <taxon>Fungi</taxon>
        <taxon>Dikarya</taxon>
        <taxon>Ascomycota</taxon>
        <taxon>Pezizomycotina</taxon>
        <taxon>Sordariomycetes</taxon>
        <taxon>Hypocreomycetidae</taxon>
        <taxon>Hypocreales</taxon>
        <taxon>Nectriaceae</taxon>
        <taxon>Neonectria</taxon>
    </lineage>
</organism>
<dbReference type="EMBL" id="JAZAVK010000014">
    <property type="protein sequence ID" value="KAK7431115.1"/>
    <property type="molecule type" value="Genomic_DNA"/>
</dbReference>
<keyword evidence="3" id="KW-1185">Reference proteome</keyword>
<feature type="compositionally biased region" description="Basic and acidic residues" evidence="1">
    <location>
        <begin position="14"/>
        <end position="31"/>
    </location>
</feature>
<comment type="caution">
    <text evidence="2">The sequence shown here is derived from an EMBL/GenBank/DDBJ whole genome shotgun (WGS) entry which is preliminary data.</text>
</comment>